<dbReference type="PANTHER" id="PTHR12121:SF36">
    <property type="entry name" value="ENDONUCLEASE_EXONUCLEASE_PHOSPHATASE DOMAIN-CONTAINING PROTEIN"/>
    <property type="match status" value="1"/>
</dbReference>
<dbReference type="GO" id="GO:0004519">
    <property type="term" value="F:endonuclease activity"/>
    <property type="evidence" value="ECO:0007669"/>
    <property type="project" value="UniProtKB-KW"/>
</dbReference>
<dbReference type="InterPro" id="IPR050410">
    <property type="entry name" value="CCR4/nocturin_mRNA_transcr"/>
</dbReference>
<dbReference type="STRING" id="1324957.K933_07723"/>
<accession>V4IZY2</accession>
<evidence type="ECO:0000259" key="1">
    <source>
        <dbReference type="Pfam" id="PF03372"/>
    </source>
</evidence>
<dbReference type="EMBL" id="ASGZ01000026">
    <property type="protein sequence ID" value="ESP88722.1"/>
    <property type="molecule type" value="Genomic_DNA"/>
</dbReference>
<dbReference type="InterPro" id="IPR005135">
    <property type="entry name" value="Endo/exonuclease/phosphatase"/>
</dbReference>
<dbReference type="InterPro" id="IPR036691">
    <property type="entry name" value="Endo/exonu/phosph_ase_sf"/>
</dbReference>
<reference evidence="2 3" key="1">
    <citation type="journal article" date="2013" name="Genome Announc.">
        <title>Draft Genome Sequence of 'Candidatus Halobonum tyrrellensis' Strain G22, Isolated from the Hypersaline Waters of Lake Tyrrell, Australia.</title>
        <authorList>
            <person name="Ugalde J.A."/>
            <person name="Narasingarao P."/>
            <person name="Kuo S."/>
            <person name="Podell S."/>
            <person name="Allen E.E."/>
        </authorList>
    </citation>
    <scope>NUCLEOTIDE SEQUENCE [LARGE SCALE GENOMIC DNA]</scope>
    <source>
        <strain evidence="2 3">G22</strain>
    </source>
</reference>
<evidence type="ECO:0000313" key="3">
    <source>
        <dbReference type="Proteomes" id="UP000017840"/>
    </source>
</evidence>
<keyword evidence="2" id="KW-0269">Exonuclease</keyword>
<feature type="domain" description="Endonuclease/exonuclease/phosphatase" evidence="1">
    <location>
        <begin position="1"/>
        <end position="242"/>
    </location>
</feature>
<dbReference type="GO" id="GO:0000175">
    <property type="term" value="F:3'-5'-RNA exonuclease activity"/>
    <property type="evidence" value="ECO:0007669"/>
    <property type="project" value="TreeGrafter"/>
</dbReference>
<protein>
    <submittedName>
        <fullName evidence="2">Endonuclease/exonuclease/phosphatase</fullName>
    </submittedName>
</protein>
<dbReference type="eggNOG" id="arCOG08107">
    <property type="taxonomic scope" value="Archaea"/>
</dbReference>
<dbReference type="Pfam" id="PF03372">
    <property type="entry name" value="Exo_endo_phos"/>
    <property type="match status" value="1"/>
</dbReference>
<dbReference type="PATRIC" id="fig|1324957.4.peg.1566"/>
<dbReference type="SUPFAM" id="SSF56219">
    <property type="entry name" value="DNase I-like"/>
    <property type="match status" value="1"/>
</dbReference>
<dbReference type="AlphaFoldDB" id="V4IZY2"/>
<evidence type="ECO:0000313" key="2">
    <source>
        <dbReference type="EMBL" id="ESP88722.1"/>
    </source>
</evidence>
<dbReference type="Proteomes" id="UP000017840">
    <property type="component" value="Unassembled WGS sequence"/>
</dbReference>
<proteinExistence type="predicted"/>
<keyword evidence="3" id="KW-1185">Reference proteome</keyword>
<dbReference type="Gene3D" id="3.60.10.10">
    <property type="entry name" value="Endonuclease/exonuclease/phosphatase"/>
    <property type="match status" value="1"/>
</dbReference>
<dbReference type="CDD" id="cd09083">
    <property type="entry name" value="EEP-1"/>
    <property type="match status" value="1"/>
</dbReference>
<name>V4IZY2_9EURY</name>
<comment type="caution">
    <text evidence="2">The sequence shown here is derived from an EMBL/GenBank/DDBJ whole genome shotgun (WGS) entry which is preliminary data.</text>
</comment>
<keyword evidence="2" id="KW-0378">Hydrolase</keyword>
<keyword evidence="2" id="KW-0540">Nuclease</keyword>
<keyword evidence="2" id="KW-0255">Endonuclease</keyword>
<organism evidence="2 3">
    <name type="scientific">Candidatus Halobonum tyrrellensis G22</name>
    <dbReference type="NCBI Taxonomy" id="1324957"/>
    <lineage>
        <taxon>Archaea</taxon>
        <taxon>Methanobacteriati</taxon>
        <taxon>Methanobacteriota</taxon>
        <taxon>Stenosarchaea group</taxon>
        <taxon>Halobacteria</taxon>
        <taxon>Halobacteriales</taxon>
        <taxon>Haloferacaceae</taxon>
        <taxon>Candidatus Halobonum</taxon>
    </lineage>
</organism>
<sequence length="253" mass="27949">MSYNVRAAGLDEGVDAWVNRRATVTGAVRLHRPATVGLQEVVPEQYDDVREALPAYEWVGEGRQGSESNEATPVGYRADRFDLADSGTFWLSETPDQPGKGWDADCPRVATWVHLEDRETGERLIHVNTHLDHQGAEARRESAALLRDRFADRDASLVFTGDFNCMADSEPLELLTAEESPLVHAVDVCETTHHGPETTFTSFDSLVSAGRIDHVFVDDDVRVTGHATATDMRPDGRFPSDHLPLVVDLELGD</sequence>
<gene>
    <name evidence="2" type="ORF">K933_07723</name>
</gene>
<dbReference type="PANTHER" id="PTHR12121">
    <property type="entry name" value="CARBON CATABOLITE REPRESSOR PROTEIN 4"/>
    <property type="match status" value="1"/>
</dbReference>